<evidence type="ECO:0000313" key="1">
    <source>
        <dbReference type="EMBL" id="MDW0118816.1"/>
    </source>
</evidence>
<dbReference type="AlphaFoldDB" id="A0AAW9AAZ6"/>
<gene>
    <name evidence="1" type="ORF">QTL97_17975</name>
</gene>
<dbReference type="EMBL" id="JAUBDJ010000018">
    <property type="protein sequence ID" value="MDW0118816.1"/>
    <property type="molecule type" value="Genomic_DNA"/>
</dbReference>
<protein>
    <submittedName>
        <fullName evidence="1">Uncharacterized protein</fullName>
    </submittedName>
</protein>
<comment type="caution">
    <text evidence="1">The sequence shown here is derived from an EMBL/GenBank/DDBJ whole genome shotgun (WGS) entry which is preliminary data.</text>
</comment>
<dbReference type="Proteomes" id="UP001271648">
    <property type="component" value="Unassembled WGS sequence"/>
</dbReference>
<sequence>MNSDSTDILSKLMEYHQSNQFYLNELKDALLPRGNRLDCIAYFTYSLHLAHDPAEESFCLGSFHIQNIGNQPLTNPFIHITLSQDAPFSLQGKLVNNKLTLSKNLTGGWERINDRANRFEFHLRPIGKTSILPGETLSFSNFQLNWKPSSSYFGSMIGTLFCDQHPDGVAALNSINVNGTSTIGGDI</sequence>
<dbReference type="RefSeq" id="WP_317941382.1">
    <property type="nucleotide sequence ID" value="NZ_JAUBDJ010000018.1"/>
</dbReference>
<organism evidence="1 2">
    <name type="scientific">Sporosarcina thermotolerans</name>
    <dbReference type="NCBI Taxonomy" id="633404"/>
    <lineage>
        <taxon>Bacteria</taxon>
        <taxon>Bacillati</taxon>
        <taxon>Bacillota</taxon>
        <taxon>Bacilli</taxon>
        <taxon>Bacillales</taxon>
        <taxon>Caryophanaceae</taxon>
        <taxon>Sporosarcina</taxon>
    </lineage>
</organism>
<reference evidence="1 2" key="1">
    <citation type="submission" date="2023-06" db="EMBL/GenBank/DDBJ databases">
        <title>Sporosarcina sp. nov., isolated from Korean traditional fermented seafood 'Jeotgal'.</title>
        <authorList>
            <person name="Yang A.I."/>
            <person name="Shin N.-R."/>
        </authorList>
    </citation>
    <scope>NUCLEOTIDE SEQUENCE [LARGE SCALE GENOMIC DNA]</scope>
    <source>
        <strain evidence="1 2">KCTC43456</strain>
    </source>
</reference>
<evidence type="ECO:0000313" key="2">
    <source>
        <dbReference type="Proteomes" id="UP001271648"/>
    </source>
</evidence>
<keyword evidence="2" id="KW-1185">Reference proteome</keyword>
<accession>A0AAW9AAZ6</accession>
<name>A0AAW9AAZ6_9BACL</name>
<proteinExistence type="predicted"/>